<evidence type="ECO:0000313" key="3">
    <source>
        <dbReference type="Proteomes" id="UP000429229"/>
    </source>
</evidence>
<dbReference type="AlphaFoldDB" id="A0A6I4U7V4"/>
<comment type="caution">
    <text evidence="2">The sequence shown here is derived from an EMBL/GenBank/DDBJ whole genome shotgun (WGS) entry which is preliminary data.</text>
</comment>
<gene>
    <name evidence="2" type="ORF">GRI68_12015</name>
</gene>
<dbReference type="RefSeq" id="WP_160617462.1">
    <property type="nucleotide sequence ID" value="NZ_WTYR01000001.1"/>
</dbReference>
<dbReference type="OrthoDB" id="20837at2"/>
<keyword evidence="3" id="KW-1185">Reference proteome</keyword>
<proteinExistence type="predicted"/>
<organism evidence="2 3">
    <name type="scientific">Alteriqipengyuania halimionae</name>
    <dbReference type="NCBI Taxonomy" id="1926630"/>
    <lineage>
        <taxon>Bacteria</taxon>
        <taxon>Pseudomonadati</taxon>
        <taxon>Pseudomonadota</taxon>
        <taxon>Alphaproteobacteria</taxon>
        <taxon>Sphingomonadales</taxon>
        <taxon>Erythrobacteraceae</taxon>
        <taxon>Alteriqipengyuania</taxon>
    </lineage>
</organism>
<dbReference type="Pfam" id="PF13524">
    <property type="entry name" value="Glyco_trans_1_2"/>
    <property type="match status" value="1"/>
</dbReference>
<dbReference type="Proteomes" id="UP000429229">
    <property type="component" value="Unassembled WGS sequence"/>
</dbReference>
<dbReference type="InterPro" id="IPR055259">
    <property type="entry name" value="YkvP/CgeB_Glyco_trans-like"/>
</dbReference>
<protein>
    <recommendedName>
        <fullName evidence="1">Spore protein YkvP/CgeB glycosyl transferase-like domain-containing protein</fullName>
    </recommendedName>
</protein>
<accession>A0A6I4U7V4</accession>
<sequence>MADHADKTCLLILPRTFYSFARMFGNALRELGYDVTEANEEYPENPVGKVIAKLDLEVARRITRRVVNERFLTGKRYDLVVIIKGRGVGRQLVADLKAHADRVVGYHFDALAYDRATERWAEGIDRVSTFDSRDAKDKGWPLVELFSAQAPPAEVEPIRIGFSAIMRNHSNRLAYLDAVVRALDIRPEDSFFYIFEQDIRSLAWNFLKQPRLYRRWRKHIHRTPLPYEDYRRVLATSDFTIDYAHDKQTGLTMRSFEALASGAKLITNNPNIARSPHFDEEHRVVFEPGDDPATLALEVAALKGKRPTIKWRSVTDCLLEIIGEREPPQAV</sequence>
<name>A0A6I4U7V4_9SPHN</name>
<evidence type="ECO:0000313" key="2">
    <source>
        <dbReference type="EMBL" id="MXP10905.1"/>
    </source>
</evidence>
<dbReference type="EMBL" id="WTYR01000001">
    <property type="protein sequence ID" value="MXP10905.1"/>
    <property type="molecule type" value="Genomic_DNA"/>
</dbReference>
<evidence type="ECO:0000259" key="1">
    <source>
        <dbReference type="Pfam" id="PF13524"/>
    </source>
</evidence>
<feature type="domain" description="Spore protein YkvP/CgeB glycosyl transferase-like" evidence="1">
    <location>
        <begin position="215"/>
        <end position="291"/>
    </location>
</feature>
<reference evidence="2 3" key="1">
    <citation type="submission" date="2019-12" db="EMBL/GenBank/DDBJ databases">
        <title>Genomic-based taxomic classification of the family Erythrobacteraceae.</title>
        <authorList>
            <person name="Xu L."/>
        </authorList>
    </citation>
    <scope>NUCLEOTIDE SEQUENCE [LARGE SCALE GENOMIC DNA]</scope>
    <source>
        <strain evidence="2 3">LMG 29519</strain>
    </source>
</reference>